<name>A0A6C0LG17_9ZZZZ</name>
<proteinExistence type="predicted"/>
<protein>
    <submittedName>
        <fullName evidence="1">Uncharacterized protein</fullName>
    </submittedName>
</protein>
<reference evidence="1" key="1">
    <citation type="journal article" date="2020" name="Nature">
        <title>Giant virus diversity and host interactions through global metagenomics.</title>
        <authorList>
            <person name="Schulz F."/>
            <person name="Roux S."/>
            <person name="Paez-Espino D."/>
            <person name="Jungbluth S."/>
            <person name="Walsh D.A."/>
            <person name="Denef V.J."/>
            <person name="McMahon K.D."/>
            <person name="Konstantinidis K.T."/>
            <person name="Eloe-Fadrosh E.A."/>
            <person name="Kyrpides N.C."/>
            <person name="Woyke T."/>
        </authorList>
    </citation>
    <scope>NUCLEOTIDE SEQUENCE</scope>
    <source>
        <strain evidence="1">GVMAG-M-3300027810-10</strain>
    </source>
</reference>
<accession>A0A6C0LG17</accession>
<sequence length="136" mass="16340">MQSIPLEIEDIIWTMYWKDIYTRKILNELMIPNILDLKINTFVNRYCLLPARLFDDIFVHYLKKLNNDIRVLVQSKPVSYLFCKNSDLCLQFCYGSLSNVDSIVSTLKYICMYSLSCYRIHRFYVFKRFQYLSTNA</sequence>
<dbReference type="AlphaFoldDB" id="A0A6C0LG17"/>
<organism evidence="1">
    <name type="scientific">viral metagenome</name>
    <dbReference type="NCBI Taxonomy" id="1070528"/>
    <lineage>
        <taxon>unclassified sequences</taxon>
        <taxon>metagenomes</taxon>
        <taxon>organismal metagenomes</taxon>
    </lineage>
</organism>
<dbReference type="EMBL" id="MN740499">
    <property type="protein sequence ID" value="QHU29936.1"/>
    <property type="molecule type" value="Genomic_DNA"/>
</dbReference>
<evidence type="ECO:0000313" key="1">
    <source>
        <dbReference type="EMBL" id="QHU29936.1"/>
    </source>
</evidence>